<evidence type="ECO:0000313" key="1">
    <source>
        <dbReference type="EMBL" id="MBB3151716.1"/>
    </source>
</evidence>
<accession>A0A7W5C5Y9</accession>
<dbReference type="GO" id="GO:0003677">
    <property type="term" value="F:DNA binding"/>
    <property type="evidence" value="ECO:0007669"/>
    <property type="project" value="UniProtKB-KW"/>
</dbReference>
<organism evidence="1 2">
    <name type="scientific">Paenibacillus endophyticus</name>
    <dbReference type="NCBI Taxonomy" id="1294268"/>
    <lineage>
        <taxon>Bacteria</taxon>
        <taxon>Bacillati</taxon>
        <taxon>Bacillota</taxon>
        <taxon>Bacilli</taxon>
        <taxon>Bacillales</taxon>
        <taxon>Paenibacillaceae</taxon>
        <taxon>Paenibacillus</taxon>
    </lineage>
</organism>
<dbReference type="RefSeq" id="WP_246431666.1">
    <property type="nucleotide sequence ID" value="NZ_JACHXW010000004.1"/>
</dbReference>
<dbReference type="AlphaFoldDB" id="A0A7W5C5Y9"/>
<protein>
    <submittedName>
        <fullName evidence="1">DNA-binding XRE family transcriptional regulator</fullName>
    </submittedName>
</protein>
<evidence type="ECO:0000313" key="2">
    <source>
        <dbReference type="Proteomes" id="UP000518605"/>
    </source>
</evidence>
<dbReference type="InterPro" id="IPR010982">
    <property type="entry name" value="Lambda_DNA-bd_dom_sf"/>
</dbReference>
<dbReference type="EMBL" id="JACHXW010000004">
    <property type="protein sequence ID" value="MBB3151716.1"/>
    <property type="molecule type" value="Genomic_DNA"/>
</dbReference>
<name>A0A7W5C5Y9_9BACL</name>
<proteinExistence type="predicted"/>
<dbReference type="Gene3D" id="1.10.260.40">
    <property type="entry name" value="lambda repressor-like DNA-binding domains"/>
    <property type="match status" value="1"/>
</dbReference>
<reference evidence="1 2" key="1">
    <citation type="submission" date="2020-08" db="EMBL/GenBank/DDBJ databases">
        <title>Genomic Encyclopedia of Type Strains, Phase III (KMG-III): the genomes of soil and plant-associated and newly described type strains.</title>
        <authorList>
            <person name="Whitman W."/>
        </authorList>
    </citation>
    <scope>NUCLEOTIDE SEQUENCE [LARGE SCALE GENOMIC DNA]</scope>
    <source>
        <strain evidence="1 2">CECT 8234</strain>
    </source>
</reference>
<comment type="caution">
    <text evidence="1">The sequence shown here is derived from an EMBL/GenBank/DDBJ whole genome shotgun (WGS) entry which is preliminary data.</text>
</comment>
<gene>
    <name evidence="1" type="ORF">FHS16_001762</name>
</gene>
<sequence>MKVKLKDFDSFNSMVFKKGHSKRSFAQAAQIGEATMIQISNGDRFAGPRVAKKIVDALGVPFDEVFEIVKPKPASK</sequence>
<keyword evidence="1" id="KW-0238">DNA-binding</keyword>
<dbReference type="Proteomes" id="UP000518605">
    <property type="component" value="Unassembled WGS sequence"/>
</dbReference>
<dbReference type="SUPFAM" id="SSF47413">
    <property type="entry name" value="lambda repressor-like DNA-binding domains"/>
    <property type="match status" value="1"/>
</dbReference>
<keyword evidence="2" id="KW-1185">Reference proteome</keyword>